<dbReference type="CDD" id="cd14473">
    <property type="entry name" value="FERM_B-lobe"/>
    <property type="match status" value="1"/>
</dbReference>
<proteinExistence type="predicted"/>
<dbReference type="InterPro" id="IPR019748">
    <property type="entry name" value="FERM_central"/>
</dbReference>
<dbReference type="SUPFAM" id="SSF47031">
    <property type="entry name" value="Second domain of FERM"/>
    <property type="match status" value="2"/>
</dbReference>
<dbReference type="Pfam" id="PF09380">
    <property type="entry name" value="FERM_C"/>
    <property type="match status" value="1"/>
</dbReference>
<organism evidence="2">
    <name type="scientific">Gongylonema pulchrum</name>
    <dbReference type="NCBI Taxonomy" id="637853"/>
    <lineage>
        <taxon>Eukaryota</taxon>
        <taxon>Metazoa</taxon>
        <taxon>Ecdysozoa</taxon>
        <taxon>Nematoda</taxon>
        <taxon>Chromadorea</taxon>
        <taxon>Rhabditida</taxon>
        <taxon>Spirurina</taxon>
        <taxon>Spiruromorpha</taxon>
        <taxon>Spiruroidea</taxon>
        <taxon>Gongylonematidae</taxon>
        <taxon>Gongylonema</taxon>
    </lineage>
</organism>
<dbReference type="GO" id="GO:0031032">
    <property type="term" value="P:actomyosin structure organization"/>
    <property type="evidence" value="ECO:0007669"/>
    <property type="project" value="TreeGrafter"/>
</dbReference>
<dbReference type="PANTHER" id="PTHR23280:SF21">
    <property type="entry name" value="PROTEIN 4.1 HOMOLOG"/>
    <property type="match status" value="1"/>
</dbReference>
<name>A0A183E4P7_9BILA</name>
<dbReference type="Gene3D" id="2.30.29.30">
    <property type="entry name" value="Pleckstrin-homology domain (PH domain)/Phosphotyrosine-binding domain (PTB)"/>
    <property type="match status" value="1"/>
</dbReference>
<dbReference type="PROSITE" id="PS50057">
    <property type="entry name" value="FERM_3"/>
    <property type="match status" value="1"/>
</dbReference>
<dbReference type="FunFam" id="2.30.29.30:FF:000002">
    <property type="entry name" value="Band 4.1-like protein 5 isoform 1"/>
    <property type="match status" value="1"/>
</dbReference>
<dbReference type="Pfam" id="PF00373">
    <property type="entry name" value="FERM_M"/>
    <property type="match status" value="2"/>
</dbReference>
<sequence>LSFTDGDGNRVMKFYPPDPATLNDDITRHLLTLQLRRDISTGRLPATLATYALLGSYVAQSVHGDYEPSLQYIDFLRSYRLAPVPSETLYEKVEEIHKQHRLPATLATYALLGSYVAQSVHGDYEPSLQYIDFLRSYRLAPVPSETLYEKVEEIHKQHRGVTPSEAELHYLENAKKLSIPNLSDCFFLMYHPCSVTGSPLNVTLERGNLICQHCRGVTPSEAELHYLENAKKLSMYGVHLFSAKDGKGVPVQIGVCAHGINVYRDQIRIHRFLWQNIIKIAYRRNVFIVKLEKHESTVTFKLPDHDAAKRVWKCAVEHHTFFRFVATHLLISTFIIVDSAGGEGS</sequence>
<dbReference type="SUPFAM" id="SSF50729">
    <property type="entry name" value="PH domain-like"/>
    <property type="match status" value="1"/>
</dbReference>
<accession>A0A183E4P7</accession>
<dbReference type="InterPro" id="IPR014352">
    <property type="entry name" value="FERM/acyl-CoA-bd_prot_sf"/>
</dbReference>
<dbReference type="SMART" id="SM01196">
    <property type="entry name" value="FERM_C"/>
    <property type="match status" value="1"/>
</dbReference>
<dbReference type="PANTHER" id="PTHR23280">
    <property type="entry name" value="4.1 G PROTEIN"/>
    <property type="match status" value="1"/>
</dbReference>
<protein>
    <submittedName>
        <fullName evidence="2">FERM domain-containing protein</fullName>
    </submittedName>
</protein>
<dbReference type="Gene3D" id="1.20.80.10">
    <property type="match status" value="2"/>
</dbReference>
<dbReference type="GO" id="GO:0005886">
    <property type="term" value="C:plasma membrane"/>
    <property type="evidence" value="ECO:0007669"/>
    <property type="project" value="TreeGrafter"/>
</dbReference>
<feature type="domain" description="FERM" evidence="1">
    <location>
        <begin position="1"/>
        <end position="326"/>
    </location>
</feature>
<dbReference type="GO" id="GO:0005856">
    <property type="term" value="C:cytoskeleton"/>
    <property type="evidence" value="ECO:0007669"/>
    <property type="project" value="TreeGrafter"/>
</dbReference>
<reference evidence="2" key="1">
    <citation type="submission" date="2016-06" db="UniProtKB">
        <authorList>
            <consortium name="WormBaseParasite"/>
        </authorList>
    </citation>
    <scope>IDENTIFICATION</scope>
</reference>
<evidence type="ECO:0000259" key="1">
    <source>
        <dbReference type="PROSITE" id="PS50057"/>
    </source>
</evidence>
<dbReference type="InterPro" id="IPR011993">
    <property type="entry name" value="PH-like_dom_sf"/>
</dbReference>
<evidence type="ECO:0000313" key="2">
    <source>
        <dbReference type="WBParaSite" id="GPUH_0001596001-mRNA-1"/>
    </source>
</evidence>
<dbReference type="InterPro" id="IPR035963">
    <property type="entry name" value="FERM_2"/>
</dbReference>
<dbReference type="InterPro" id="IPR000299">
    <property type="entry name" value="FERM_domain"/>
</dbReference>
<dbReference type="AlphaFoldDB" id="A0A183E4P7"/>
<dbReference type="InterPro" id="IPR018980">
    <property type="entry name" value="FERM_PH-like_C"/>
</dbReference>
<dbReference type="WBParaSite" id="GPUH_0001596001-mRNA-1">
    <property type="protein sequence ID" value="GPUH_0001596001-mRNA-1"/>
    <property type="gene ID" value="GPUH_0001596001"/>
</dbReference>